<dbReference type="EnsemblPlants" id="Ma01_t02830.1">
    <property type="protein sequence ID" value="Ma01_p02830.1"/>
    <property type="gene ID" value="Ma01_g02830"/>
</dbReference>
<gene>
    <name evidence="1" type="ORF">GSMUA_286690.1</name>
</gene>
<dbReference type="EMBL" id="HG996466">
    <property type="protein sequence ID" value="CAG1858374.1"/>
    <property type="molecule type" value="Genomic_DNA"/>
</dbReference>
<organism evidence="2 3">
    <name type="scientific">Musa acuminata subsp. malaccensis</name>
    <name type="common">Wild banana</name>
    <name type="synonym">Musa malaccensis</name>
    <dbReference type="NCBI Taxonomy" id="214687"/>
    <lineage>
        <taxon>Eukaryota</taxon>
        <taxon>Viridiplantae</taxon>
        <taxon>Streptophyta</taxon>
        <taxon>Embryophyta</taxon>
        <taxon>Tracheophyta</taxon>
        <taxon>Spermatophyta</taxon>
        <taxon>Magnoliopsida</taxon>
        <taxon>Liliopsida</taxon>
        <taxon>Zingiberales</taxon>
        <taxon>Musaceae</taxon>
        <taxon>Musa</taxon>
    </lineage>
</organism>
<protein>
    <submittedName>
        <fullName evidence="1">(wild Malaysian banana) hypothetical protein</fullName>
    </submittedName>
</protein>
<accession>A0A804HPM6</accession>
<keyword evidence="3" id="KW-1185">Reference proteome</keyword>
<sequence>MISSSLELWLLKRLGGPTIDFVPGRQDSSVCPREG</sequence>
<evidence type="ECO:0000313" key="2">
    <source>
        <dbReference type="EnsemblPlants" id="Ma01_p02830.1"/>
    </source>
</evidence>
<dbReference type="Proteomes" id="UP000012960">
    <property type="component" value="Unplaced"/>
</dbReference>
<reference evidence="2" key="2">
    <citation type="submission" date="2021-05" db="UniProtKB">
        <authorList>
            <consortium name="EnsemblPlants"/>
        </authorList>
    </citation>
    <scope>IDENTIFICATION</scope>
    <source>
        <strain evidence="2">subsp. malaccensis</strain>
    </source>
</reference>
<name>A0A804HPM6_MUSAM</name>
<proteinExistence type="predicted"/>
<dbReference type="Gramene" id="Ma01_t02830.1">
    <property type="protein sequence ID" value="Ma01_p02830.1"/>
    <property type="gene ID" value="Ma01_g02830"/>
</dbReference>
<evidence type="ECO:0000313" key="3">
    <source>
        <dbReference type="Proteomes" id="UP000012960"/>
    </source>
</evidence>
<evidence type="ECO:0000313" key="1">
    <source>
        <dbReference type="EMBL" id="CAG1858374.1"/>
    </source>
</evidence>
<dbReference type="AlphaFoldDB" id="A0A804HPM6"/>
<dbReference type="InParanoid" id="A0A804HPM6"/>
<reference evidence="1" key="1">
    <citation type="submission" date="2021-03" db="EMBL/GenBank/DDBJ databases">
        <authorList>
            <consortium name="Genoscope - CEA"/>
            <person name="William W."/>
        </authorList>
    </citation>
    <scope>NUCLEOTIDE SEQUENCE</scope>
    <source>
        <strain evidence="1">Doubled-haploid Pahang</strain>
    </source>
</reference>